<evidence type="ECO:0000256" key="3">
    <source>
        <dbReference type="ARBA" id="ARBA00011074"/>
    </source>
</evidence>
<dbReference type="EC" id="3.4.19.12" evidence="8"/>
<evidence type="ECO:0000256" key="8">
    <source>
        <dbReference type="RuleBase" id="RU367088"/>
    </source>
</evidence>
<feature type="compositionally biased region" description="Basic and acidic residues" evidence="9">
    <location>
        <begin position="263"/>
        <end position="287"/>
    </location>
</feature>
<evidence type="ECO:0000256" key="4">
    <source>
        <dbReference type="ARBA" id="ARBA00022670"/>
    </source>
</evidence>
<keyword evidence="12" id="KW-1185">Reference proteome</keyword>
<dbReference type="AlphaFoldDB" id="A0A3B0JZW4"/>
<evidence type="ECO:0000256" key="9">
    <source>
        <dbReference type="SAM" id="MobiDB-lite"/>
    </source>
</evidence>
<dbReference type="EMBL" id="OUUW01000011">
    <property type="protein sequence ID" value="SPP86613.1"/>
    <property type="molecule type" value="Genomic_DNA"/>
</dbReference>
<feature type="domain" description="Deubiquitinating enzyme MINDY-3/4 conserved" evidence="10">
    <location>
        <begin position="112"/>
        <end position="495"/>
    </location>
</feature>
<evidence type="ECO:0000313" key="11">
    <source>
        <dbReference type="EMBL" id="SPP86613.1"/>
    </source>
</evidence>
<keyword evidence="4 8" id="KW-0645">Protease</keyword>
<feature type="compositionally biased region" description="Acidic residues" evidence="9">
    <location>
        <begin position="251"/>
        <end position="260"/>
    </location>
</feature>
<dbReference type="GO" id="GO:0071108">
    <property type="term" value="P:protein K48-linked deubiquitination"/>
    <property type="evidence" value="ECO:0007669"/>
    <property type="project" value="InterPro"/>
</dbReference>
<comment type="catalytic activity">
    <reaction evidence="1 8">
        <text>Thiol-dependent hydrolysis of ester, thioester, amide, peptide and isopeptide bonds formed by the C-terminal Gly of ubiquitin (a 76-residue protein attached to proteins as an intracellular targeting signal).</text>
        <dbReference type="EC" id="3.4.19.12"/>
    </reaction>
</comment>
<evidence type="ECO:0000259" key="10">
    <source>
        <dbReference type="SMART" id="SM01174"/>
    </source>
</evidence>
<dbReference type="Gene3D" id="1.10.238.10">
    <property type="entry name" value="EF-hand"/>
    <property type="match status" value="1"/>
</dbReference>
<feature type="compositionally biased region" description="Low complexity" evidence="9">
    <location>
        <begin position="43"/>
        <end position="94"/>
    </location>
</feature>
<organism evidence="11 12">
    <name type="scientific">Drosophila guanche</name>
    <name type="common">Fruit fly</name>
    <dbReference type="NCBI Taxonomy" id="7266"/>
    <lineage>
        <taxon>Eukaryota</taxon>
        <taxon>Metazoa</taxon>
        <taxon>Ecdysozoa</taxon>
        <taxon>Arthropoda</taxon>
        <taxon>Hexapoda</taxon>
        <taxon>Insecta</taxon>
        <taxon>Pterygota</taxon>
        <taxon>Neoptera</taxon>
        <taxon>Endopterygota</taxon>
        <taxon>Diptera</taxon>
        <taxon>Brachycera</taxon>
        <taxon>Muscomorpha</taxon>
        <taxon>Ephydroidea</taxon>
        <taxon>Drosophilidae</taxon>
        <taxon>Drosophila</taxon>
        <taxon>Sophophora</taxon>
    </lineage>
</organism>
<proteinExistence type="inferred from homology"/>
<comment type="function">
    <text evidence="2 8">Hydrolase that can remove 'Lys-48'-linked conjugated ubiquitin from proteins.</text>
</comment>
<dbReference type="SMART" id="SM01174">
    <property type="entry name" value="DUF4205"/>
    <property type="match status" value="1"/>
</dbReference>
<dbReference type="OrthoDB" id="9981542at2759"/>
<dbReference type="InterPro" id="IPR011992">
    <property type="entry name" value="EF-hand-dom_pair"/>
</dbReference>
<dbReference type="GO" id="GO:0004843">
    <property type="term" value="F:cysteine-type deubiquitinase activity"/>
    <property type="evidence" value="ECO:0007669"/>
    <property type="project" value="UniProtKB-UniRule"/>
</dbReference>
<gene>
    <name evidence="11" type="ORF">DGUA_6G008847</name>
</gene>
<evidence type="ECO:0000256" key="2">
    <source>
        <dbReference type="ARBA" id="ARBA00002107"/>
    </source>
</evidence>
<name>A0A3B0JZW4_DROGU</name>
<comment type="similarity">
    <text evidence="3 8">Belongs to the MINDY deubiquitinase family. FAM188 subfamily.</text>
</comment>
<dbReference type="InterPro" id="IPR039785">
    <property type="entry name" value="MINY3/4"/>
</dbReference>
<sequence length="588" mass="65343">MNEETVGEPSEKSASQKTASASTSMTLASAALEPNDTATAAGQQQQQQQEQRPTTSAGPPTTSAAHHQQQQASSTPDGGPQTPKQKPQQQQQQLPPMPQLNANDMRELREIKQLLWGDNVREDVFKRWSQGFEFSDYEPSALVQKQGGPCAVIAPVQAYLLKIITMDTHEFRLSEITPAECKRLLIQALCNILRNCRAPRYRLVQLHRHRISSDHQATKERATTSGTAAAAAAAAGAGAGASAGGGPNANEVDEEAEEATPETVDHLTGKDNKGEEDSSEHHPDHDLTPEEFHARLYTLHFLDGPTVARYFSDHYNQLTDTYGVMLFMYSVFLTKGMELVAADISDTSEPIIHRTFGYGGQSMINLMLTGRAVGYVWDHEQDVGGLKLRGICEQSDIGYITTMEQMRYCTVGSFYKNPRYPVWVMGSDTHLTVLFSHEKKLVSPETPSEHGRRVFKSYDPEGNNFIASSLLREVLAQLNLVSEPGYVNLMMKRLDPENLGIILLNAFMEEFFPCERHSAPDTFELMHYNGIPGSNDNNKVRYYCGSAILLEGDLKSICASNPMVTCLQTKWPNIEINWHDPWHTPSLN</sequence>
<accession>A0A3B0JZW4</accession>
<reference evidence="12" key="1">
    <citation type="submission" date="2018-01" db="EMBL/GenBank/DDBJ databases">
        <authorList>
            <person name="Alioto T."/>
            <person name="Alioto T."/>
        </authorList>
    </citation>
    <scope>NUCLEOTIDE SEQUENCE [LARGE SCALE GENOMIC DNA]</scope>
</reference>
<dbReference type="Pfam" id="PF13898">
    <property type="entry name" value="MINDY-3_4_CD"/>
    <property type="match status" value="2"/>
</dbReference>
<feature type="region of interest" description="Disordered" evidence="9">
    <location>
        <begin position="238"/>
        <end position="287"/>
    </location>
</feature>
<evidence type="ECO:0000313" key="12">
    <source>
        <dbReference type="Proteomes" id="UP000268350"/>
    </source>
</evidence>
<evidence type="ECO:0000256" key="6">
    <source>
        <dbReference type="ARBA" id="ARBA00022801"/>
    </source>
</evidence>
<evidence type="ECO:0000256" key="1">
    <source>
        <dbReference type="ARBA" id="ARBA00000707"/>
    </source>
</evidence>
<keyword evidence="6 8" id="KW-0378">Hydrolase</keyword>
<dbReference type="GO" id="GO:1990380">
    <property type="term" value="F:K48-linked deubiquitinase activity"/>
    <property type="evidence" value="ECO:0007669"/>
    <property type="project" value="UniProtKB-UniRule"/>
</dbReference>
<dbReference type="Proteomes" id="UP000268350">
    <property type="component" value="Unassembled WGS sequence"/>
</dbReference>
<dbReference type="GO" id="GO:0006508">
    <property type="term" value="P:proteolysis"/>
    <property type="evidence" value="ECO:0007669"/>
    <property type="project" value="UniProtKB-KW"/>
</dbReference>
<keyword evidence="5 8" id="KW-0833">Ubl conjugation pathway</keyword>
<dbReference type="PANTHER" id="PTHR12473:SF17">
    <property type="entry name" value="UBIQUITIN CARBOXYL-TERMINAL HYDROLASE MINDY-3"/>
    <property type="match status" value="1"/>
</dbReference>
<dbReference type="PANTHER" id="PTHR12473">
    <property type="entry name" value="UBIQUITIN CARBOXYL-TERMINAL HYDROLASE MINDY-4-RELATED"/>
    <property type="match status" value="1"/>
</dbReference>
<protein>
    <recommendedName>
        <fullName evidence="8">Ubiquitin carboxyl-terminal hydrolase MINDY</fullName>
        <ecNumber evidence="8">3.4.19.12</ecNumber>
    </recommendedName>
</protein>
<feature type="compositionally biased region" description="Gly residues" evidence="9">
    <location>
        <begin position="238"/>
        <end position="247"/>
    </location>
</feature>
<keyword evidence="7 8" id="KW-0788">Thiol protease</keyword>
<feature type="compositionally biased region" description="Low complexity" evidence="9">
    <location>
        <begin position="12"/>
        <end position="32"/>
    </location>
</feature>
<evidence type="ECO:0000256" key="7">
    <source>
        <dbReference type="ARBA" id="ARBA00022807"/>
    </source>
</evidence>
<dbReference type="SUPFAM" id="SSF47473">
    <property type="entry name" value="EF-hand"/>
    <property type="match status" value="1"/>
</dbReference>
<evidence type="ECO:0000256" key="5">
    <source>
        <dbReference type="ARBA" id="ARBA00022786"/>
    </source>
</evidence>
<feature type="region of interest" description="Disordered" evidence="9">
    <location>
        <begin position="1"/>
        <end position="99"/>
    </location>
</feature>
<dbReference type="InterPro" id="IPR025257">
    <property type="entry name" value="MINDY-3/4_CD"/>
</dbReference>
<dbReference type="STRING" id="7266.A0A3B0JZW4"/>
<dbReference type="OMA" id="VLQTKWP"/>